<dbReference type="GO" id="GO:0016491">
    <property type="term" value="F:oxidoreductase activity"/>
    <property type="evidence" value="ECO:0007669"/>
    <property type="project" value="InterPro"/>
</dbReference>
<evidence type="ECO:0000313" key="2">
    <source>
        <dbReference type="EMBL" id="SDO65794.1"/>
    </source>
</evidence>
<evidence type="ECO:0000313" key="3">
    <source>
        <dbReference type="Proteomes" id="UP000199317"/>
    </source>
</evidence>
<reference evidence="3" key="1">
    <citation type="submission" date="2016-10" db="EMBL/GenBank/DDBJ databases">
        <authorList>
            <person name="Varghese N."/>
            <person name="Submissions S."/>
        </authorList>
    </citation>
    <scope>NUCLEOTIDE SEQUENCE [LARGE SCALE GENOMIC DNA]</scope>
    <source>
        <strain evidence="3">DSM 17101</strain>
    </source>
</reference>
<dbReference type="RefSeq" id="WP_167361171.1">
    <property type="nucleotide sequence ID" value="NZ_CP028290.1"/>
</dbReference>
<accession>A0A1H0LC40</accession>
<evidence type="ECO:0008006" key="4">
    <source>
        <dbReference type="Google" id="ProtNLM"/>
    </source>
</evidence>
<dbReference type="Proteomes" id="UP000199317">
    <property type="component" value="Unassembled WGS sequence"/>
</dbReference>
<organism evidence="2 3">
    <name type="scientific">Paracidovorax cattleyae</name>
    <dbReference type="NCBI Taxonomy" id="80868"/>
    <lineage>
        <taxon>Bacteria</taxon>
        <taxon>Pseudomonadati</taxon>
        <taxon>Pseudomonadota</taxon>
        <taxon>Betaproteobacteria</taxon>
        <taxon>Burkholderiales</taxon>
        <taxon>Comamonadaceae</taxon>
        <taxon>Paracidovorax</taxon>
    </lineage>
</organism>
<keyword evidence="3" id="KW-1185">Reference proteome</keyword>
<protein>
    <recommendedName>
        <fullName evidence="4">Aldehyde dehydrogenase family protein</fullName>
    </recommendedName>
</protein>
<feature type="region of interest" description="Disordered" evidence="1">
    <location>
        <begin position="1"/>
        <end position="23"/>
    </location>
</feature>
<dbReference type="InterPro" id="IPR016161">
    <property type="entry name" value="Ald_DH/histidinol_DH"/>
</dbReference>
<dbReference type="AlphaFoldDB" id="A0A1H0LC40"/>
<sequence>MQGATVLADAPRMRSDGDPFGGVKQSGRWREGYSYGVGGFLVIKYLRPDAMRSS</sequence>
<evidence type="ECO:0000256" key="1">
    <source>
        <dbReference type="SAM" id="MobiDB-lite"/>
    </source>
</evidence>
<gene>
    <name evidence="2" type="ORF">SAMN04489708_102139</name>
</gene>
<dbReference type="SUPFAM" id="SSF53720">
    <property type="entry name" value="ALDH-like"/>
    <property type="match status" value="1"/>
</dbReference>
<dbReference type="EMBL" id="FNJL01000002">
    <property type="protein sequence ID" value="SDO65794.1"/>
    <property type="molecule type" value="Genomic_DNA"/>
</dbReference>
<name>A0A1H0LC40_9BURK</name>
<proteinExistence type="predicted"/>